<organism evidence="12 13">
    <name type="scientific">Paragonimus westermani</name>
    <dbReference type="NCBI Taxonomy" id="34504"/>
    <lineage>
        <taxon>Eukaryota</taxon>
        <taxon>Metazoa</taxon>
        <taxon>Spiralia</taxon>
        <taxon>Lophotrochozoa</taxon>
        <taxon>Platyhelminthes</taxon>
        <taxon>Trematoda</taxon>
        <taxon>Digenea</taxon>
        <taxon>Plagiorchiida</taxon>
        <taxon>Troglotremata</taxon>
        <taxon>Troglotrematidae</taxon>
        <taxon>Paragonimus</taxon>
    </lineage>
</organism>
<gene>
    <name evidence="12" type="ORF">DEA37_0012714</name>
</gene>
<dbReference type="Gene3D" id="2.40.50.140">
    <property type="entry name" value="Nucleic acid-binding proteins"/>
    <property type="match status" value="1"/>
</dbReference>
<dbReference type="Gene3D" id="1.10.287.1130">
    <property type="entry name" value="CytochromE C oxidase copper chaperone"/>
    <property type="match status" value="1"/>
</dbReference>
<dbReference type="GO" id="GO:0003697">
    <property type="term" value="F:single-stranded DNA binding"/>
    <property type="evidence" value="ECO:0007669"/>
    <property type="project" value="TreeGrafter"/>
</dbReference>
<keyword evidence="10" id="KW-0539">Nucleus</keyword>
<evidence type="ECO:0000256" key="4">
    <source>
        <dbReference type="ARBA" id="ARBA00009761"/>
    </source>
</evidence>
<keyword evidence="6 11" id="KW-0186">Copper</keyword>
<dbReference type="GO" id="GO:0035861">
    <property type="term" value="C:site of double-strand break"/>
    <property type="evidence" value="ECO:0007669"/>
    <property type="project" value="TreeGrafter"/>
</dbReference>
<reference evidence="12 13" key="1">
    <citation type="journal article" date="2019" name="Gigascience">
        <title>Whole-genome sequence of the oriental lung fluke Paragonimus westermani.</title>
        <authorList>
            <person name="Oey H."/>
            <person name="Zakrzewski M."/>
            <person name="Narain K."/>
            <person name="Devi K.R."/>
            <person name="Agatsuma T."/>
            <person name="Nawaratna S."/>
            <person name="Gobert G.N."/>
            <person name="Jones M.K."/>
            <person name="Ragan M.A."/>
            <person name="McManus D.P."/>
            <person name="Krause L."/>
        </authorList>
    </citation>
    <scope>NUCLEOTIDE SEQUENCE [LARGE SCALE GENOMIC DNA]</scope>
    <source>
        <strain evidence="12 13">IND2009</strain>
    </source>
</reference>
<dbReference type="InterPro" id="IPR012340">
    <property type="entry name" value="NA-bd_OB-fold"/>
</dbReference>
<name>A0A5J4N6B8_9TREM</name>
<dbReference type="Pfam" id="PF08661">
    <property type="entry name" value="Rep_fac-A_3"/>
    <property type="match status" value="1"/>
</dbReference>
<dbReference type="SUPFAM" id="SSF50249">
    <property type="entry name" value="Nucleic acid-binding proteins"/>
    <property type="match status" value="1"/>
</dbReference>
<evidence type="ECO:0000256" key="8">
    <source>
        <dbReference type="ARBA" id="ARBA00023157"/>
    </source>
</evidence>
<dbReference type="GO" id="GO:0003684">
    <property type="term" value="F:damaged DNA binding"/>
    <property type="evidence" value="ECO:0007669"/>
    <property type="project" value="TreeGrafter"/>
</dbReference>
<dbReference type="Pfam" id="PF05051">
    <property type="entry name" value="COX17"/>
    <property type="match status" value="1"/>
</dbReference>
<dbReference type="InterPro" id="IPR007745">
    <property type="entry name" value="Cyt_c_oxidase_Cu-chaperone"/>
</dbReference>
<dbReference type="GO" id="GO:0016531">
    <property type="term" value="F:copper chaperone activity"/>
    <property type="evidence" value="ECO:0007669"/>
    <property type="project" value="InterPro"/>
</dbReference>
<dbReference type="GO" id="GO:0000724">
    <property type="term" value="P:double-strand break repair via homologous recombination"/>
    <property type="evidence" value="ECO:0007669"/>
    <property type="project" value="TreeGrafter"/>
</dbReference>
<evidence type="ECO:0000313" key="13">
    <source>
        <dbReference type="Proteomes" id="UP000324629"/>
    </source>
</evidence>
<comment type="subcellular location">
    <subcellularLocation>
        <location evidence="2">Mitochondrion intermembrane space</location>
    </subcellularLocation>
    <subcellularLocation>
        <location evidence="1">Nucleus</location>
    </subcellularLocation>
</comment>
<evidence type="ECO:0000313" key="12">
    <source>
        <dbReference type="EMBL" id="KAA3670987.1"/>
    </source>
</evidence>
<dbReference type="AlphaFoldDB" id="A0A5J4N6B8"/>
<dbReference type="GO" id="GO:0006284">
    <property type="term" value="P:base-excision repair"/>
    <property type="evidence" value="ECO:0007669"/>
    <property type="project" value="TreeGrafter"/>
</dbReference>
<evidence type="ECO:0000256" key="3">
    <source>
        <dbReference type="ARBA" id="ARBA00009241"/>
    </source>
</evidence>
<proteinExistence type="inferred from homology"/>
<dbReference type="GO" id="GO:0006260">
    <property type="term" value="P:DNA replication"/>
    <property type="evidence" value="ECO:0007669"/>
    <property type="project" value="InterPro"/>
</dbReference>
<keyword evidence="5 11" id="KW-0479">Metal-binding</keyword>
<dbReference type="GO" id="GO:0006289">
    <property type="term" value="P:nucleotide-excision repair"/>
    <property type="evidence" value="ECO:0007669"/>
    <property type="project" value="TreeGrafter"/>
</dbReference>
<protein>
    <submittedName>
        <fullName evidence="12">Replication factor A3</fullName>
    </submittedName>
</protein>
<dbReference type="InterPro" id="IPR009069">
    <property type="entry name" value="Cys_alpha_HP_mot_SF"/>
</dbReference>
<comment type="caution">
    <text evidence="12">The sequence shown here is derived from an EMBL/GenBank/DDBJ whole genome shotgun (WGS) entry which is preliminary data.</text>
</comment>
<dbReference type="EMBL" id="QNGE01007576">
    <property type="protein sequence ID" value="KAA3670987.1"/>
    <property type="molecule type" value="Genomic_DNA"/>
</dbReference>
<sequence>MDKTSGDSKTQNSKLPLDNDGKPIKPCCACPETRLLRDQCILDSMDIKAGARFRVTGAMLPNLVGRDVCVLGTVLRVAPTGQRLRLRCADGLEIDCNLQSPLQTSPESCVIEVQGRVRNPQGTELDANAEAILFSREASEKFDTDMYAQAVQLTAQFDRFYLQPMET</sequence>
<keyword evidence="13" id="KW-1185">Reference proteome</keyword>
<evidence type="ECO:0000256" key="2">
    <source>
        <dbReference type="ARBA" id="ARBA00004569"/>
    </source>
</evidence>
<feature type="binding site" evidence="11">
    <location>
        <position position="28"/>
    </location>
    <ligand>
        <name>Cu cation</name>
        <dbReference type="ChEBI" id="CHEBI:23378"/>
    </ligand>
</feature>
<evidence type="ECO:0000256" key="9">
    <source>
        <dbReference type="ARBA" id="ARBA00023186"/>
    </source>
</evidence>
<keyword evidence="9" id="KW-0143">Chaperone</keyword>
<dbReference type="SUPFAM" id="SSF47072">
    <property type="entry name" value="Cysteine alpha-hairpin motif"/>
    <property type="match status" value="1"/>
</dbReference>
<evidence type="ECO:0000256" key="7">
    <source>
        <dbReference type="ARBA" id="ARBA00023128"/>
    </source>
</evidence>
<dbReference type="GO" id="GO:0005507">
    <property type="term" value="F:copper ion binding"/>
    <property type="evidence" value="ECO:0007669"/>
    <property type="project" value="InterPro"/>
</dbReference>
<keyword evidence="7" id="KW-0496">Mitochondrion</keyword>
<evidence type="ECO:0000256" key="6">
    <source>
        <dbReference type="ARBA" id="ARBA00023008"/>
    </source>
</evidence>
<dbReference type="GO" id="GO:0006298">
    <property type="term" value="P:mismatch repair"/>
    <property type="evidence" value="ECO:0007669"/>
    <property type="project" value="TreeGrafter"/>
</dbReference>
<dbReference type="InterPro" id="IPR013970">
    <property type="entry name" value="Rfa2"/>
</dbReference>
<evidence type="ECO:0000256" key="5">
    <source>
        <dbReference type="ARBA" id="ARBA00022723"/>
    </source>
</evidence>
<dbReference type="Proteomes" id="UP000324629">
    <property type="component" value="Unassembled WGS sequence"/>
</dbReference>
<comment type="similarity">
    <text evidence="4">Belongs to the replication factor A protein 3 family.</text>
</comment>
<feature type="binding site" evidence="11">
    <location>
        <position position="27"/>
    </location>
    <ligand>
        <name>Cu cation</name>
        <dbReference type="ChEBI" id="CHEBI:23378"/>
    </ligand>
</feature>
<dbReference type="PANTHER" id="PTHR15114:SF1">
    <property type="entry name" value="REPLICATION PROTEIN A 14 KDA SUBUNIT"/>
    <property type="match status" value="1"/>
</dbReference>
<comment type="similarity">
    <text evidence="3">Belongs to the COX17 family.</text>
</comment>
<evidence type="ECO:0000256" key="1">
    <source>
        <dbReference type="ARBA" id="ARBA00004123"/>
    </source>
</evidence>
<dbReference type="GO" id="GO:0005662">
    <property type="term" value="C:DNA replication factor A complex"/>
    <property type="evidence" value="ECO:0007669"/>
    <property type="project" value="TreeGrafter"/>
</dbReference>
<keyword evidence="8" id="KW-1015">Disulfide bond</keyword>
<dbReference type="GO" id="GO:0005758">
    <property type="term" value="C:mitochondrial intermembrane space"/>
    <property type="evidence" value="ECO:0007669"/>
    <property type="project" value="UniProtKB-SubCell"/>
</dbReference>
<evidence type="ECO:0000256" key="10">
    <source>
        <dbReference type="ARBA" id="ARBA00023242"/>
    </source>
</evidence>
<dbReference type="PANTHER" id="PTHR15114">
    <property type="entry name" value="REPLICATION PROTEIN A3"/>
    <property type="match status" value="1"/>
</dbReference>
<evidence type="ECO:0000256" key="11">
    <source>
        <dbReference type="PIRSR" id="PIRSR607745-1"/>
    </source>
</evidence>
<accession>A0A5J4N6B8</accession>